<feature type="domain" description="Pyrroloquinoline quinone-dependent pyranose dehydrogenase beta-propeller" evidence="2">
    <location>
        <begin position="330"/>
        <end position="439"/>
    </location>
</feature>
<dbReference type="RefSeq" id="WP_003476130.1">
    <property type="nucleotide sequence ID" value="NZ_LT604072.1"/>
</dbReference>
<dbReference type="PANTHER" id="PTHR19328:SF55">
    <property type="entry name" value="BLR6566 PROTEIN"/>
    <property type="match status" value="1"/>
</dbReference>
<name>A0A1C3TSY7_XANCT</name>
<gene>
    <name evidence="3" type="ORF">BN444_01194</name>
</gene>
<dbReference type="InterPro" id="IPR011042">
    <property type="entry name" value="6-blade_b-propeller_TolB-like"/>
</dbReference>
<dbReference type="AlphaFoldDB" id="A0A1C3TSY7"/>
<proteinExistence type="predicted"/>
<dbReference type="InterPro" id="IPR054539">
    <property type="entry name" value="Beta-prop_PDH"/>
</dbReference>
<dbReference type="PROSITE" id="PS51257">
    <property type="entry name" value="PROKAR_LIPOPROTEIN"/>
    <property type="match status" value="1"/>
</dbReference>
<protein>
    <submittedName>
        <fullName evidence="3">L-sorbosone dehydrogenase</fullName>
        <ecNumber evidence="3">1.1.1.-</ecNumber>
    </submittedName>
</protein>
<dbReference type="Proteomes" id="UP000093071">
    <property type="component" value="Chromosome I"/>
</dbReference>
<evidence type="ECO:0000259" key="2">
    <source>
        <dbReference type="Pfam" id="PF22807"/>
    </source>
</evidence>
<evidence type="ECO:0000256" key="1">
    <source>
        <dbReference type="SAM" id="SignalP"/>
    </source>
</evidence>
<evidence type="ECO:0000313" key="3">
    <source>
        <dbReference type="EMBL" id="SCB06296.1"/>
    </source>
</evidence>
<feature type="chain" id="PRO_5008682313" evidence="1">
    <location>
        <begin position="23"/>
        <end position="444"/>
    </location>
</feature>
<organism evidence="3 4">
    <name type="scientific">Xanthomonas translucens pv. translucens DSM 18974</name>
    <dbReference type="NCBI Taxonomy" id="1261556"/>
    <lineage>
        <taxon>Bacteria</taxon>
        <taxon>Pseudomonadati</taxon>
        <taxon>Pseudomonadota</taxon>
        <taxon>Gammaproteobacteria</taxon>
        <taxon>Lysobacterales</taxon>
        <taxon>Lysobacteraceae</taxon>
        <taxon>Xanthomonas</taxon>
        <taxon>Xanthomonas translucens group</taxon>
    </lineage>
</organism>
<keyword evidence="1" id="KW-0732">Signal</keyword>
<dbReference type="PATRIC" id="fig|1261556.5.peg.3754"/>
<dbReference type="GO" id="GO:0016491">
    <property type="term" value="F:oxidoreductase activity"/>
    <property type="evidence" value="ECO:0007669"/>
    <property type="project" value="UniProtKB-KW"/>
</dbReference>
<evidence type="ECO:0000313" key="4">
    <source>
        <dbReference type="Proteomes" id="UP000093071"/>
    </source>
</evidence>
<dbReference type="GeneID" id="66889517"/>
<accession>A0A1C3TSY7</accession>
<sequence length="444" mass="47143">MMRLPTSAARWAFCFLSAAALSACGDTAKHSIEDGMGPDPVLPDPVKRMIPTVKVAEVKRWAEGAAPVPAEGLAVQAFARDLDHPRWMYVLPNGDVLVAETAAPPAPEKEGSGLRDKIQGAMMAKAGSTVPSANRITLLRDADGDGVAEVRTQFLKGLYSPFGIALVGDRLYVANADALVSFPYKEGDTQISAAPRFVANLPGGINHHWTKSLLASRDGNKLYVGVGSNSNVAENGMDAELNRAAILEVDAHSGATRVFASGLRNPVGLAWQPGADTLWVVVNERDEIGSDLVPDYLTSVREGGFYGWPYSYYGQHVDERVQPQNAEMVASAIKPDYALGPHTASLGLTFYEGALLPQAYRGGAFIGQHGSWNRDPPSGYKVIYVPFANGKPSGKAQDVLTGFLDAEGKAQGRPVGVAVDKPGALLVADDVGNVIWRVTPKAGP</sequence>
<dbReference type="Pfam" id="PF22807">
    <property type="entry name" value="TrAA12"/>
    <property type="match status" value="2"/>
</dbReference>
<dbReference type="PANTHER" id="PTHR19328">
    <property type="entry name" value="HEDGEHOG-INTERACTING PROTEIN"/>
    <property type="match status" value="1"/>
</dbReference>
<reference evidence="4" key="1">
    <citation type="submission" date="2016-07" db="EMBL/GenBank/DDBJ databases">
        <authorList>
            <person name="Jaenicke Sebastian"/>
        </authorList>
    </citation>
    <scope>NUCLEOTIDE SEQUENCE [LARGE SCALE GENOMIC DNA]</scope>
</reference>
<dbReference type="SUPFAM" id="SSF50952">
    <property type="entry name" value="Soluble quinoprotein glucose dehydrogenase"/>
    <property type="match status" value="1"/>
</dbReference>
<dbReference type="EMBL" id="LT604072">
    <property type="protein sequence ID" value="SCB06296.1"/>
    <property type="molecule type" value="Genomic_DNA"/>
</dbReference>
<feature type="signal peptide" evidence="1">
    <location>
        <begin position="1"/>
        <end position="22"/>
    </location>
</feature>
<dbReference type="InterPro" id="IPR011041">
    <property type="entry name" value="Quinoprot_gluc/sorb_DH_b-prop"/>
</dbReference>
<dbReference type="Gene3D" id="2.120.10.30">
    <property type="entry name" value="TolB, C-terminal domain"/>
    <property type="match status" value="1"/>
</dbReference>
<keyword evidence="3" id="KW-0560">Oxidoreductase</keyword>
<feature type="domain" description="Pyrroloquinoline quinone-dependent pyranose dehydrogenase beta-propeller" evidence="2">
    <location>
        <begin position="144"/>
        <end position="289"/>
    </location>
</feature>
<dbReference type="EC" id="1.1.1.-" evidence="3"/>